<keyword evidence="2" id="KW-1185">Reference proteome</keyword>
<organism evidence="1 2">
    <name type="scientific">Ixodes persulcatus</name>
    <name type="common">Taiga tick</name>
    <dbReference type="NCBI Taxonomy" id="34615"/>
    <lineage>
        <taxon>Eukaryota</taxon>
        <taxon>Metazoa</taxon>
        <taxon>Ecdysozoa</taxon>
        <taxon>Arthropoda</taxon>
        <taxon>Chelicerata</taxon>
        <taxon>Arachnida</taxon>
        <taxon>Acari</taxon>
        <taxon>Parasitiformes</taxon>
        <taxon>Ixodida</taxon>
        <taxon>Ixodoidea</taxon>
        <taxon>Ixodidae</taxon>
        <taxon>Ixodinae</taxon>
        <taxon>Ixodes</taxon>
    </lineage>
</organism>
<feature type="non-terminal residue" evidence="1">
    <location>
        <position position="1"/>
    </location>
</feature>
<name>A0AC60PIS6_IXOPE</name>
<dbReference type="EMBL" id="JABSTQ010010480">
    <property type="protein sequence ID" value="KAG0420728.1"/>
    <property type="molecule type" value="Genomic_DNA"/>
</dbReference>
<evidence type="ECO:0000313" key="2">
    <source>
        <dbReference type="Proteomes" id="UP000805193"/>
    </source>
</evidence>
<sequence length="116" mass="13358">FLEKWLFDALCYQILVLQICHSALYDSVVELPGFDIAWFLESSGRPRVPGWQRWILYKGSSGGMLTSSGHELPRQRASLRQVLHLLRVRVQGMTKGPPHRCQFSEDRPDNDDFLSV</sequence>
<proteinExistence type="predicted"/>
<reference evidence="1 2" key="1">
    <citation type="journal article" date="2020" name="Cell">
        <title>Large-Scale Comparative Analyses of Tick Genomes Elucidate Their Genetic Diversity and Vector Capacities.</title>
        <authorList>
            <consortium name="Tick Genome and Microbiome Consortium (TIGMIC)"/>
            <person name="Jia N."/>
            <person name="Wang J."/>
            <person name="Shi W."/>
            <person name="Du L."/>
            <person name="Sun Y."/>
            <person name="Zhan W."/>
            <person name="Jiang J.F."/>
            <person name="Wang Q."/>
            <person name="Zhang B."/>
            <person name="Ji P."/>
            <person name="Bell-Sakyi L."/>
            <person name="Cui X.M."/>
            <person name="Yuan T.T."/>
            <person name="Jiang B.G."/>
            <person name="Yang W.F."/>
            <person name="Lam T.T."/>
            <person name="Chang Q.C."/>
            <person name="Ding S.J."/>
            <person name="Wang X.J."/>
            <person name="Zhu J.G."/>
            <person name="Ruan X.D."/>
            <person name="Zhao L."/>
            <person name="Wei J.T."/>
            <person name="Ye R.Z."/>
            <person name="Que T.C."/>
            <person name="Du C.H."/>
            <person name="Zhou Y.H."/>
            <person name="Cheng J.X."/>
            <person name="Dai P.F."/>
            <person name="Guo W.B."/>
            <person name="Han X.H."/>
            <person name="Huang E.J."/>
            <person name="Li L.F."/>
            <person name="Wei W."/>
            <person name="Gao Y.C."/>
            <person name="Liu J.Z."/>
            <person name="Shao H.Z."/>
            <person name="Wang X."/>
            <person name="Wang C.C."/>
            <person name="Yang T.C."/>
            <person name="Huo Q.B."/>
            <person name="Li W."/>
            <person name="Chen H.Y."/>
            <person name="Chen S.E."/>
            <person name="Zhou L.G."/>
            <person name="Ni X.B."/>
            <person name="Tian J.H."/>
            <person name="Sheng Y."/>
            <person name="Liu T."/>
            <person name="Pan Y.S."/>
            <person name="Xia L.Y."/>
            <person name="Li J."/>
            <person name="Zhao F."/>
            <person name="Cao W.C."/>
        </authorList>
    </citation>
    <scope>NUCLEOTIDE SEQUENCE [LARGE SCALE GENOMIC DNA]</scope>
    <source>
        <strain evidence="1">Iper-2018</strain>
    </source>
</reference>
<protein>
    <submittedName>
        <fullName evidence="1">Uncharacterized protein</fullName>
    </submittedName>
</protein>
<comment type="caution">
    <text evidence="1">The sequence shown here is derived from an EMBL/GenBank/DDBJ whole genome shotgun (WGS) entry which is preliminary data.</text>
</comment>
<gene>
    <name evidence="1" type="ORF">HPB47_003322</name>
</gene>
<evidence type="ECO:0000313" key="1">
    <source>
        <dbReference type="EMBL" id="KAG0420728.1"/>
    </source>
</evidence>
<dbReference type="Proteomes" id="UP000805193">
    <property type="component" value="Unassembled WGS sequence"/>
</dbReference>
<accession>A0AC60PIS6</accession>